<proteinExistence type="predicted"/>
<sequence>MNCQSFNATVIGSDTTILNSTVEEITYFDTSRRSIAFLNSEFTSQVPITGNIITVVDSNIVANQGIRGNLYVRRSTVIAKGNEEGYDNIAISYEDIIIESGTVDVTGGMLGNVIIKGATVTATAGKYSAGIGGRVTLGV</sequence>
<keyword evidence="2" id="KW-1185">Reference proteome</keyword>
<dbReference type="AlphaFoldDB" id="A0A1I0H8Z9"/>
<dbReference type="Proteomes" id="UP000199568">
    <property type="component" value="Unassembled WGS sequence"/>
</dbReference>
<accession>A0A1I0H8Z9</accession>
<dbReference type="EMBL" id="FOHU01000036">
    <property type="protein sequence ID" value="SET80188.1"/>
    <property type="molecule type" value="Genomic_DNA"/>
</dbReference>
<reference evidence="1 2" key="1">
    <citation type="submission" date="2016-10" db="EMBL/GenBank/DDBJ databases">
        <authorList>
            <person name="de Groot N.N."/>
        </authorList>
    </citation>
    <scope>NUCLEOTIDE SEQUENCE [LARGE SCALE GENOMIC DNA]</scope>
    <source>
        <strain evidence="1 2">DSM 18979</strain>
    </source>
</reference>
<evidence type="ECO:0000313" key="2">
    <source>
        <dbReference type="Proteomes" id="UP000199568"/>
    </source>
</evidence>
<name>A0A1I0H8Z9_9FIRM</name>
<protein>
    <submittedName>
        <fullName evidence="1">Uncharacterized protein</fullName>
    </submittedName>
</protein>
<dbReference type="RefSeq" id="WP_090446972.1">
    <property type="nucleotide sequence ID" value="NZ_FOHU01000036.1"/>
</dbReference>
<dbReference type="STRING" id="426128.SAMN05660297_03556"/>
<evidence type="ECO:0000313" key="1">
    <source>
        <dbReference type="EMBL" id="SET80188.1"/>
    </source>
</evidence>
<organism evidence="1 2">
    <name type="scientific">Natronincola peptidivorans</name>
    <dbReference type="NCBI Taxonomy" id="426128"/>
    <lineage>
        <taxon>Bacteria</taxon>
        <taxon>Bacillati</taxon>
        <taxon>Bacillota</taxon>
        <taxon>Clostridia</taxon>
        <taxon>Peptostreptococcales</taxon>
        <taxon>Natronincolaceae</taxon>
        <taxon>Natronincola</taxon>
    </lineage>
</organism>
<gene>
    <name evidence="1" type="ORF">SAMN05660297_03556</name>
</gene>